<dbReference type="EMBL" id="ATBP01001501">
    <property type="protein sequence ID" value="ETR67210.1"/>
    <property type="molecule type" value="Genomic_DNA"/>
</dbReference>
<keyword evidence="3" id="KW-1003">Cell membrane</keyword>
<evidence type="ECO:0000259" key="8">
    <source>
        <dbReference type="Pfam" id="PF02687"/>
    </source>
</evidence>
<feature type="domain" description="ABC3 transporter permease C-terminal" evidence="8">
    <location>
        <begin position="2"/>
        <end position="125"/>
    </location>
</feature>
<comment type="subcellular location">
    <subcellularLocation>
        <location evidence="1">Cell membrane</location>
        <topology evidence="1">Multi-pass membrane protein</topology>
    </subcellularLocation>
</comment>
<dbReference type="GO" id="GO:0098797">
    <property type="term" value="C:plasma membrane protein complex"/>
    <property type="evidence" value="ECO:0007669"/>
    <property type="project" value="TreeGrafter"/>
</dbReference>
<evidence type="ECO:0000313" key="10">
    <source>
        <dbReference type="Proteomes" id="UP000189670"/>
    </source>
</evidence>
<dbReference type="InterPro" id="IPR003838">
    <property type="entry name" value="ABC3_permease_C"/>
</dbReference>
<feature type="transmembrane region" description="Helical" evidence="7">
    <location>
        <begin position="6"/>
        <end position="24"/>
    </location>
</feature>
<feature type="transmembrane region" description="Helical" evidence="7">
    <location>
        <begin position="45"/>
        <end position="71"/>
    </location>
</feature>
<dbReference type="Proteomes" id="UP000189670">
    <property type="component" value="Unassembled WGS sequence"/>
</dbReference>
<keyword evidence="4 7" id="KW-0812">Transmembrane</keyword>
<comment type="caution">
    <text evidence="9">The sequence shown here is derived from an EMBL/GenBank/DDBJ whole genome shotgun (WGS) entry which is preliminary data.</text>
</comment>
<dbReference type="Pfam" id="PF02687">
    <property type="entry name" value="FtsX"/>
    <property type="match status" value="1"/>
</dbReference>
<dbReference type="PANTHER" id="PTHR30489:SF0">
    <property type="entry name" value="LIPOPROTEIN-RELEASING SYSTEM TRANSMEMBRANE PROTEIN LOLE"/>
    <property type="match status" value="1"/>
</dbReference>
<dbReference type="PANTHER" id="PTHR30489">
    <property type="entry name" value="LIPOPROTEIN-RELEASING SYSTEM TRANSMEMBRANE PROTEIN LOLE"/>
    <property type="match status" value="1"/>
</dbReference>
<proteinExistence type="inferred from homology"/>
<evidence type="ECO:0000256" key="4">
    <source>
        <dbReference type="ARBA" id="ARBA00022692"/>
    </source>
</evidence>
<dbReference type="AlphaFoldDB" id="A0A1V1NXA3"/>
<evidence type="ECO:0000256" key="1">
    <source>
        <dbReference type="ARBA" id="ARBA00004651"/>
    </source>
</evidence>
<organism evidence="9 10">
    <name type="scientific">Candidatus Magnetoglobus multicellularis str. Araruama</name>
    <dbReference type="NCBI Taxonomy" id="890399"/>
    <lineage>
        <taxon>Bacteria</taxon>
        <taxon>Pseudomonadati</taxon>
        <taxon>Thermodesulfobacteriota</taxon>
        <taxon>Desulfobacteria</taxon>
        <taxon>Desulfobacterales</taxon>
        <taxon>Desulfobacteraceae</taxon>
        <taxon>Candidatus Magnetoglobus</taxon>
    </lineage>
</organism>
<dbReference type="InterPro" id="IPR051447">
    <property type="entry name" value="Lipoprotein-release_system"/>
</dbReference>
<sequence length="132" mass="14675">TILLMSILITSFIIYNTLHIMIIERKRQIGTLMALGISKGTIYKIFIIISQFEAIAGFLIGSFVGVISGYYFGNYLNVQLREYLPIQDAGIVIHGWSMFVFFLFVSLICLITALLSAGKAASLDPVQCLQSE</sequence>
<evidence type="ECO:0000256" key="3">
    <source>
        <dbReference type="ARBA" id="ARBA00022475"/>
    </source>
</evidence>
<keyword evidence="6 7" id="KW-0472">Membrane</keyword>
<protein>
    <recommendedName>
        <fullName evidence="8">ABC3 transporter permease C-terminal domain-containing protein</fullName>
    </recommendedName>
</protein>
<name>A0A1V1NXA3_9BACT</name>
<evidence type="ECO:0000256" key="2">
    <source>
        <dbReference type="ARBA" id="ARBA00005236"/>
    </source>
</evidence>
<gene>
    <name evidence="9" type="ORF">OMM_11842</name>
</gene>
<accession>A0A1V1NXA3</accession>
<evidence type="ECO:0000256" key="5">
    <source>
        <dbReference type="ARBA" id="ARBA00022989"/>
    </source>
</evidence>
<evidence type="ECO:0000256" key="6">
    <source>
        <dbReference type="ARBA" id="ARBA00023136"/>
    </source>
</evidence>
<feature type="transmembrane region" description="Helical" evidence="7">
    <location>
        <begin position="91"/>
        <end position="115"/>
    </location>
</feature>
<comment type="similarity">
    <text evidence="2">Belongs to the ABC-4 integral membrane protein family. LolC/E subfamily.</text>
</comment>
<keyword evidence="5 7" id="KW-1133">Transmembrane helix</keyword>
<dbReference type="GO" id="GO:0044874">
    <property type="term" value="P:lipoprotein localization to outer membrane"/>
    <property type="evidence" value="ECO:0007669"/>
    <property type="project" value="TreeGrafter"/>
</dbReference>
<reference evidence="10" key="1">
    <citation type="submission" date="2012-11" db="EMBL/GenBank/DDBJ databases">
        <authorList>
            <person name="Lucero-Rivera Y.E."/>
            <person name="Tovar-Ramirez D."/>
        </authorList>
    </citation>
    <scope>NUCLEOTIDE SEQUENCE [LARGE SCALE GENOMIC DNA]</scope>
    <source>
        <strain evidence="10">Araruama</strain>
    </source>
</reference>
<evidence type="ECO:0000256" key="7">
    <source>
        <dbReference type="SAM" id="Phobius"/>
    </source>
</evidence>
<feature type="non-terminal residue" evidence="9">
    <location>
        <position position="1"/>
    </location>
</feature>
<evidence type="ECO:0000313" key="9">
    <source>
        <dbReference type="EMBL" id="ETR67210.1"/>
    </source>
</evidence>